<dbReference type="UniPathway" id="UPA00064">
    <property type="reaction ID" value="UER00091"/>
</dbReference>
<keyword evidence="6 10" id="KW-0460">Magnesium</keyword>
<feature type="binding site" evidence="10">
    <location>
        <begin position="148"/>
        <end position="149"/>
    </location>
    <ligand>
        <name>thiamine diphosphate</name>
        <dbReference type="ChEBI" id="CHEBI:58937"/>
    </ligand>
</feature>
<evidence type="ECO:0000259" key="11">
    <source>
        <dbReference type="SMART" id="SM00861"/>
    </source>
</evidence>
<feature type="domain" description="Transketolase-like pyrimidine-binding" evidence="11">
    <location>
        <begin position="316"/>
        <end position="480"/>
    </location>
</feature>
<dbReference type="Proteomes" id="UP000177876">
    <property type="component" value="Unassembled WGS sequence"/>
</dbReference>
<evidence type="ECO:0000256" key="6">
    <source>
        <dbReference type="ARBA" id="ARBA00022842"/>
    </source>
</evidence>
<dbReference type="InterPro" id="IPR029061">
    <property type="entry name" value="THDP-binding"/>
</dbReference>
<reference evidence="12 13" key="1">
    <citation type="journal article" date="2016" name="Nat. Commun.">
        <title>Thousands of microbial genomes shed light on interconnected biogeochemical processes in an aquifer system.</title>
        <authorList>
            <person name="Anantharaman K."/>
            <person name="Brown C.T."/>
            <person name="Hug L.A."/>
            <person name="Sharon I."/>
            <person name="Castelle C.J."/>
            <person name="Probst A.J."/>
            <person name="Thomas B.C."/>
            <person name="Singh A."/>
            <person name="Wilkins M.J."/>
            <person name="Karaoz U."/>
            <person name="Brodie E.L."/>
            <person name="Williams K.H."/>
            <person name="Hubbard S.S."/>
            <person name="Banfield J.F."/>
        </authorList>
    </citation>
    <scope>NUCLEOTIDE SEQUENCE [LARGE SCALE GENOMIC DNA]</scope>
</reference>
<dbReference type="FunFam" id="3.40.50.970:FF:000005">
    <property type="entry name" value="1-deoxy-D-xylulose-5-phosphate synthase"/>
    <property type="match status" value="1"/>
</dbReference>
<feature type="binding site" evidence="10">
    <location>
        <position position="176"/>
    </location>
    <ligand>
        <name>thiamine diphosphate</name>
        <dbReference type="ChEBI" id="CHEBI:58937"/>
    </ligand>
</feature>
<dbReference type="GO" id="GO:0016114">
    <property type="term" value="P:terpenoid biosynthetic process"/>
    <property type="evidence" value="ECO:0007669"/>
    <property type="project" value="UniProtKB-UniRule"/>
</dbReference>
<evidence type="ECO:0000256" key="3">
    <source>
        <dbReference type="ARBA" id="ARBA00011738"/>
    </source>
</evidence>
<dbReference type="PROSITE" id="PS00801">
    <property type="entry name" value="TRANSKETOLASE_1"/>
    <property type="match status" value="1"/>
</dbReference>
<dbReference type="STRING" id="1797197.A2Y75_02370"/>
<proteinExistence type="inferred from homology"/>
<dbReference type="Pfam" id="PF02779">
    <property type="entry name" value="Transket_pyr"/>
    <property type="match status" value="1"/>
</dbReference>
<feature type="binding site" evidence="10">
    <location>
        <position position="75"/>
    </location>
    <ligand>
        <name>thiamine diphosphate</name>
        <dbReference type="ChEBI" id="CHEBI:58937"/>
    </ligand>
</feature>
<dbReference type="EC" id="2.2.1.7" evidence="10"/>
<keyword evidence="5 10" id="KW-0479">Metal-binding</keyword>
<evidence type="ECO:0000256" key="8">
    <source>
        <dbReference type="ARBA" id="ARBA00023052"/>
    </source>
</evidence>
<comment type="cofactor">
    <cofactor evidence="10">
        <name>thiamine diphosphate</name>
        <dbReference type="ChEBI" id="CHEBI:58937"/>
    </cofactor>
    <text evidence="10">Binds 1 thiamine pyrophosphate per subunit.</text>
</comment>
<dbReference type="GO" id="GO:0030976">
    <property type="term" value="F:thiamine pyrophosphate binding"/>
    <property type="evidence" value="ECO:0007669"/>
    <property type="project" value="UniProtKB-UniRule"/>
</dbReference>
<dbReference type="Gene3D" id="3.40.50.970">
    <property type="match status" value="2"/>
</dbReference>
<dbReference type="Pfam" id="PF02780">
    <property type="entry name" value="Transketolase_C"/>
    <property type="match status" value="1"/>
</dbReference>
<dbReference type="GO" id="GO:0005829">
    <property type="term" value="C:cytosol"/>
    <property type="evidence" value="ECO:0007669"/>
    <property type="project" value="TreeGrafter"/>
</dbReference>
<evidence type="ECO:0000256" key="5">
    <source>
        <dbReference type="ARBA" id="ARBA00022723"/>
    </source>
</evidence>
<gene>
    <name evidence="10" type="primary">dxs</name>
    <name evidence="12" type="ORF">A2Y75_02370</name>
</gene>
<dbReference type="InterPro" id="IPR005475">
    <property type="entry name" value="Transketolase-like_Pyr-bd"/>
</dbReference>
<dbReference type="GO" id="GO:0009228">
    <property type="term" value="P:thiamine biosynthetic process"/>
    <property type="evidence" value="ECO:0007669"/>
    <property type="project" value="UniProtKB-UniRule"/>
</dbReference>
<evidence type="ECO:0000256" key="4">
    <source>
        <dbReference type="ARBA" id="ARBA00022679"/>
    </source>
</evidence>
<dbReference type="SUPFAM" id="SSF52518">
    <property type="entry name" value="Thiamin diphosphate-binding fold (THDP-binding)"/>
    <property type="match status" value="2"/>
</dbReference>
<accession>A0A1F2WTN4</accession>
<dbReference type="NCBIfam" id="TIGR00204">
    <property type="entry name" value="dxs"/>
    <property type="match status" value="1"/>
</dbReference>
<dbReference type="GO" id="GO:0008661">
    <property type="term" value="F:1-deoxy-D-xylulose-5-phosphate synthase activity"/>
    <property type="evidence" value="ECO:0007669"/>
    <property type="project" value="UniProtKB-UniRule"/>
</dbReference>
<feature type="binding site" evidence="10">
    <location>
        <position position="367"/>
    </location>
    <ligand>
        <name>thiamine diphosphate</name>
        <dbReference type="ChEBI" id="CHEBI:58937"/>
    </ligand>
</feature>
<keyword evidence="8 10" id="KW-0786">Thiamine pyrophosphate</keyword>
<dbReference type="CDD" id="cd02007">
    <property type="entry name" value="TPP_DXS"/>
    <property type="match status" value="1"/>
</dbReference>
<sequence length="625" mass="67866">MKTPLLDSISGPGDLRGLSYSQLDELAGEIRGVMVETTSECGGHLAPSLGVVELTIAIHRVFDSPRDRIIWDVGHQAYAHKLLTGRREGFRTLRRLHGLSGFPRREESPHDVNNPGHASTSISYGLGLAMARDLNGEDYNVVAVIGDGSLSGGMAFEALNQAGHLHKDLIIILNDNGMSISRNVGAMSAYLSQLRLNPRYMRMKGEIKEIVESVPFVGAPTDRLIHSFKERLKNFLIPEFIFEELGIQYVGIVDGHDIEGMERDLRLAEMAQGPILIHVITSKGKGYPPAERDPDVFHGIGPFDIESGEAASEGNPSFTTVFGRVLCDMARSEPKLVAITAAMKLGTGLDDFARLFPRRFIDVGIAEQHAVGLAAGLALGGYRPVVSIYSTFLQRAFDQLVQEVCLQNLPVIFALDRAGLVGEDGGTHHGAFDLSYLRMLPNITIMAPSDQAELRDMMWAALEIDGPVAIRYPRGSGALKKIDSMHKPLKLGKAITIKRGKDISIIAVGRMVGIALEAAVLLSKEGIKAEVVNVRFVKPIDEESIKDRARKVKLLVTLEENALKGGFGEGIGCLLKASGIECGFLPLGLPDRFVGHGKVPELLASEHLDAQSISQRIISVLDTES</sequence>
<dbReference type="InterPro" id="IPR049557">
    <property type="entry name" value="Transketolase_CS"/>
</dbReference>
<dbReference type="GO" id="GO:0019288">
    <property type="term" value="P:isopentenyl diphosphate biosynthetic process, methylerythritol 4-phosphate pathway"/>
    <property type="evidence" value="ECO:0007669"/>
    <property type="project" value="TreeGrafter"/>
</dbReference>
<dbReference type="EMBL" id="MELK01000006">
    <property type="protein sequence ID" value="OFW60150.1"/>
    <property type="molecule type" value="Genomic_DNA"/>
</dbReference>
<dbReference type="InterPro" id="IPR033248">
    <property type="entry name" value="Transketolase_C"/>
</dbReference>
<dbReference type="InterPro" id="IPR009014">
    <property type="entry name" value="Transketo_C/PFOR_II"/>
</dbReference>
<comment type="pathway">
    <text evidence="1 10">Metabolic intermediate biosynthesis; 1-deoxy-D-xylulose 5-phosphate biosynthesis; 1-deoxy-D-xylulose 5-phosphate from D-glyceraldehyde 3-phosphate and pyruvate: step 1/1.</text>
</comment>
<feature type="binding site" evidence="10">
    <location>
        <position position="176"/>
    </location>
    <ligand>
        <name>Mg(2+)</name>
        <dbReference type="ChEBI" id="CHEBI:18420"/>
    </ligand>
</feature>
<dbReference type="AlphaFoldDB" id="A0A1F2WTN4"/>
<evidence type="ECO:0000313" key="12">
    <source>
        <dbReference type="EMBL" id="OFW60150.1"/>
    </source>
</evidence>
<dbReference type="PANTHER" id="PTHR43322">
    <property type="entry name" value="1-D-DEOXYXYLULOSE 5-PHOSPHATE SYNTHASE-RELATED"/>
    <property type="match status" value="1"/>
</dbReference>
<protein>
    <recommendedName>
        <fullName evidence="10">1-deoxy-D-xylulose-5-phosphate synthase</fullName>
        <ecNumber evidence="10">2.2.1.7</ecNumber>
    </recommendedName>
    <alternativeName>
        <fullName evidence="10">1-deoxyxylulose-5-phosphate synthase</fullName>
        <shortName evidence="10">DXP synthase</shortName>
        <shortName evidence="10">DXPS</shortName>
    </alternativeName>
</protein>
<comment type="subunit">
    <text evidence="3 10">Homodimer.</text>
</comment>
<evidence type="ECO:0000256" key="2">
    <source>
        <dbReference type="ARBA" id="ARBA00011081"/>
    </source>
</evidence>
<dbReference type="InterPro" id="IPR005477">
    <property type="entry name" value="Dxylulose-5-P_synthase"/>
</dbReference>
<dbReference type="Gene3D" id="3.40.50.920">
    <property type="match status" value="1"/>
</dbReference>
<dbReference type="SUPFAM" id="SSF52922">
    <property type="entry name" value="TK C-terminal domain-like"/>
    <property type="match status" value="1"/>
</dbReference>
<keyword evidence="9 10" id="KW-0414">Isoprene biosynthesis</keyword>
<keyword evidence="7 10" id="KW-0784">Thiamine biosynthesis</keyword>
<organism evidence="12 13">
    <name type="scientific">Candidatus Solincola sediminis</name>
    <dbReference type="NCBI Taxonomy" id="1797199"/>
    <lineage>
        <taxon>Bacteria</taxon>
        <taxon>Bacillati</taxon>
        <taxon>Actinomycetota</taxon>
        <taxon>Candidatus Geothermincolia</taxon>
        <taxon>Candidatus Geothermincolales</taxon>
        <taxon>Candidatus Geothermincolaceae</taxon>
        <taxon>Candidatus Solincola</taxon>
    </lineage>
</organism>
<comment type="catalytic activity">
    <reaction evidence="10">
        <text>D-glyceraldehyde 3-phosphate + pyruvate + H(+) = 1-deoxy-D-xylulose 5-phosphate + CO2</text>
        <dbReference type="Rhea" id="RHEA:12605"/>
        <dbReference type="ChEBI" id="CHEBI:15361"/>
        <dbReference type="ChEBI" id="CHEBI:15378"/>
        <dbReference type="ChEBI" id="CHEBI:16526"/>
        <dbReference type="ChEBI" id="CHEBI:57792"/>
        <dbReference type="ChEBI" id="CHEBI:59776"/>
        <dbReference type="EC" id="2.2.1.7"/>
    </reaction>
</comment>
<comment type="cofactor">
    <cofactor evidence="10">
        <name>Mg(2+)</name>
        <dbReference type="ChEBI" id="CHEBI:18420"/>
    </cofactor>
    <text evidence="10">Binds 1 Mg(2+) ion per subunit.</text>
</comment>
<feature type="binding site" evidence="10">
    <location>
        <position position="147"/>
    </location>
    <ligand>
        <name>Mg(2+)</name>
        <dbReference type="ChEBI" id="CHEBI:18420"/>
    </ligand>
</feature>
<dbReference type="SMART" id="SM00861">
    <property type="entry name" value="Transket_pyr"/>
    <property type="match status" value="1"/>
</dbReference>
<evidence type="ECO:0000256" key="7">
    <source>
        <dbReference type="ARBA" id="ARBA00022977"/>
    </source>
</evidence>
<evidence type="ECO:0000256" key="1">
    <source>
        <dbReference type="ARBA" id="ARBA00004980"/>
    </source>
</evidence>
<comment type="caution">
    <text evidence="12">The sequence shown here is derived from an EMBL/GenBank/DDBJ whole genome shotgun (WGS) entry which is preliminary data.</text>
</comment>
<evidence type="ECO:0000256" key="9">
    <source>
        <dbReference type="ARBA" id="ARBA00023229"/>
    </source>
</evidence>
<dbReference type="GO" id="GO:0000287">
    <property type="term" value="F:magnesium ion binding"/>
    <property type="evidence" value="ECO:0007669"/>
    <property type="project" value="UniProtKB-UniRule"/>
</dbReference>
<dbReference type="HAMAP" id="MF_00315">
    <property type="entry name" value="DXP_synth"/>
    <property type="match status" value="1"/>
</dbReference>
<feature type="binding site" evidence="10">
    <location>
        <begin position="116"/>
        <end position="118"/>
    </location>
    <ligand>
        <name>thiamine diphosphate</name>
        <dbReference type="ChEBI" id="CHEBI:58937"/>
    </ligand>
</feature>
<feature type="binding site" evidence="10">
    <location>
        <position position="287"/>
    </location>
    <ligand>
        <name>thiamine diphosphate</name>
        <dbReference type="ChEBI" id="CHEBI:58937"/>
    </ligand>
</feature>
<comment type="similarity">
    <text evidence="2 10">Belongs to the transketolase family. DXPS subfamily.</text>
</comment>
<dbReference type="Pfam" id="PF13292">
    <property type="entry name" value="DXP_synthase_N"/>
    <property type="match status" value="1"/>
</dbReference>
<evidence type="ECO:0000313" key="13">
    <source>
        <dbReference type="Proteomes" id="UP000177876"/>
    </source>
</evidence>
<evidence type="ECO:0000256" key="10">
    <source>
        <dbReference type="HAMAP-Rule" id="MF_00315"/>
    </source>
</evidence>
<comment type="function">
    <text evidence="10">Catalyzes the acyloin condensation reaction between C atoms 2 and 3 of pyruvate and glyceraldehyde 3-phosphate to yield 1-deoxy-D-xylulose-5-phosphate (DXP).</text>
</comment>
<dbReference type="PANTHER" id="PTHR43322:SF5">
    <property type="entry name" value="1-DEOXY-D-XYLULOSE-5-PHOSPHATE SYNTHASE, CHLOROPLASTIC"/>
    <property type="match status" value="1"/>
</dbReference>
<keyword evidence="4 10" id="KW-0808">Transferase</keyword>
<name>A0A1F2WTN4_9ACTN</name>
<dbReference type="CDD" id="cd07033">
    <property type="entry name" value="TPP_PYR_DXS_TK_like"/>
    <property type="match status" value="1"/>
</dbReference>
<dbReference type="NCBIfam" id="NF003933">
    <property type="entry name" value="PRK05444.2-2"/>
    <property type="match status" value="1"/>
</dbReference>